<proteinExistence type="predicted"/>
<dbReference type="EMBL" id="JALY01000263">
    <property type="protein sequence ID" value="POZ89767.1"/>
    <property type="molecule type" value="Genomic_DNA"/>
</dbReference>
<reference evidence="1 2" key="1">
    <citation type="submission" date="2014-01" db="EMBL/GenBank/DDBJ databases">
        <title>Comparative genomics of Petrotoga.</title>
        <authorList>
            <person name="Chow K."/>
            <person name="Charchuk R."/>
            <person name="Nesbo C.L."/>
        </authorList>
    </citation>
    <scope>NUCLEOTIDE SEQUENCE [LARGE SCALE GENOMIC DNA]</scope>
    <source>
        <strain evidence="1 2">DSM 16923</strain>
    </source>
</reference>
<dbReference type="AlphaFoldDB" id="A0A2S5E9Q5"/>
<organism evidence="1 2">
    <name type="scientific">Petrotoga halophila DSM 16923</name>
    <dbReference type="NCBI Taxonomy" id="1122953"/>
    <lineage>
        <taxon>Bacteria</taxon>
        <taxon>Thermotogati</taxon>
        <taxon>Thermotogota</taxon>
        <taxon>Thermotogae</taxon>
        <taxon>Petrotogales</taxon>
        <taxon>Petrotogaceae</taxon>
        <taxon>Petrotoga</taxon>
    </lineage>
</organism>
<gene>
    <name evidence="1" type="ORF">AA81_12440</name>
</gene>
<name>A0A2S5E9Q5_9BACT</name>
<evidence type="ECO:0000313" key="1">
    <source>
        <dbReference type="EMBL" id="POZ89767.1"/>
    </source>
</evidence>
<protein>
    <submittedName>
        <fullName evidence="1">Uncharacterized protein</fullName>
    </submittedName>
</protein>
<dbReference type="Proteomes" id="UP000236950">
    <property type="component" value="Unassembled WGS sequence"/>
</dbReference>
<comment type="caution">
    <text evidence="1">The sequence shown here is derived from an EMBL/GenBank/DDBJ whole genome shotgun (WGS) entry which is preliminary data.</text>
</comment>
<accession>A0A2S5E9Q5</accession>
<dbReference type="RefSeq" id="WP_103899243.1">
    <property type="nucleotide sequence ID" value="NZ_JALY01000263.1"/>
</dbReference>
<evidence type="ECO:0000313" key="2">
    <source>
        <dbReference type="Proteomes" id="UP000236950"/>
    </source>
</evidence>
<keyword evidence="2" id="KW-1185">Reference proteome</keyword>
<sequence>MKASEILKNNKDISISSANVGRKNFCTYLKTLCDTATDMFLSNDSTLDAYDKAFLKLDAQLKELLDYPSDALPFKI</sequence>